<dbReference type="PANTHER" id="PTHR21330:SF1">
    <property type="entry name" value="E3 SUMO-PROTEIN LIGASE NSE2"/>
    <property type="match status" value="1"/>
</dbReference>
<feature type="compositionally biased region" description="Basic and acidic residues" evidence="11">
    <location>
        <begin position="45"/>
        <end position="66"/>
    </location>
</feature>
<dbReference type="InterPro" id="IPR026846">
    <property type="entry name" value="Nse2(Mms21)"/>
</dbReference>
<organism evidence="13 14">
    <name type="scientific">Russula ochroleuca</name>
    <dbReference type="NCBI Taxonomy" id="152965"/>
    <lineage>
        <taxon>Eukaryota</taxon>
        <taxon>Fungi</taxon>
        <taxon>Dikarya</taxon>
        <taxon>Basidiomycota</taxon>
        <taxon>Agaricomycotina</taxon>
        <taxon>Agaricomycetes</taxon>
        <taxon>Russulales</taxon>
        <taxon>Russulaceae</taxon>
        <taxon>Russula</taxon>
    </lineage>
</organism>
<evidence type="ECO:0000256" key="2">
    <source>
        <dbReference type="ARBA" id="ARBA00004718"/>
    </source>
</evidence>
<dbReference type="SUPFAM" id="SSF57850">
    <property type="entry name" value="RING/U-box"/>
    <property type="match status" value="1"/>
</dbReference>
<dbReference type="GO" id="GO:0061665">
    <property type="term" value="F:SUMO ligase activity"/>
    <property type="evidence" value="ECO:0007669"/>
    <property type="project" value="TreeGrafter"/>
</dbReference>
<evidence type="ECO:0000256" key="9">
    <source>
        <dbReference type="ARBA" id="ARBA00023242"/>
    </source>
</evidence>
<evidence type="ECO:0000256" key="1">
    <source>
        <dbReference type="ARBA" id="ARBA00004123"/>
    </source>
</evidence>
<feature type="compositionally biased region" description="Acidic residues" evidence="11">
    <location>
        <begin position="35"/>
        <end position="44"/>
    </location>
</feature>
<dbReference type="CDD" id="cd16651">
    <property type="entry name" value="SPL-RING_NSE2"/>
    <property type="match status" value="1"/>
</dbReference>
<evidence type="ECO:0000256" key="6">
    <source>
        <dbReference type="ARBA" id="ARBA00022771"/>
    </source>
</evidence>
<reference evidence="13" key="2">
    <citation type="journal article" date="2020" name="Nat. Commun.">
        <title>Large-scale genome sequencing of mycorrhizal fungi provides insights into the early evolution of symbiotic traits.</title>
        <authorList>
            <person name="Miyauchi S."/>
            <person name="Kiss E."/>
            <person name="Kuo A."/>
            <person name="Drula E."/>
            <person name="Kohler A."/>
            <person name="Sanchez-Garcia M."/>
            <person name="Morin E."/>
            <person name="Andreopoulos B."/>
            <person name="Barry K.W."/>
            <person name="Bonito G."/>
            <person name="Buee M."/>
            <person name="Carver A."/>
            <person name="Chen C."/>
            <person name="Cichocki N."/>
            <person name="Clum A."/>
            <person name="Culley D."/>
            <person name="Crous P.W."/>
            <person name="Fauchery L."/>
            <person name="Girlanda M."/>
            <person name="Hayes R.D."/>
            <person name="Keri Z."/>
            <person name="LaButti K."/>
            <person name="Lipzen A."/>
            <person name="Lombard V."/>
            <person name="Magnuson J."/>
            <person name="Maillard F."/>
            <person name="Murat C."/>
            <person name="Nolan M."/>
            <person name="Ohm R.A."/>
            <person name="Pangilinan J."/>
            <person name="Pereira M.F."/>
            <person name="Perotto S."/>
            <person name="Peter M."/>
            <person name="Pfister S."/>
            <person name="Riley R."/>
            <person name="Sitrit Y."/>
            <person name="Stielow J.B."/>
            <person name="Szollosi G."/>
            <person name="Zifcakova L."/>
            <person name="Stursova M."/>
            <person name="Spatafora J.W."/>
            <person name="Tedersoo L."/>
            <person name="Vaario L.M."/>
            <person name="Yamada A."/>
            <person name="Yan M."/>
            <person name="Wang P."/>
            <person name="Xu J."/>
            <person name="Bruns T."/>
            <person name="Baldrian P."/>
            <person name="Vilgalys R."/>
            <person name="Dunand C."/>
            <person name="Henrissat B."/>
            <person name="Grigoriev I.V."/>
            <person name="Hibbett D."/>
            <person name="Nagy L.G."/>
            <person name="Martin F.M."/>
        </authorList>
    </citation>
    <scope>NUCLEOTIDE SEQUENCE</scope>
    <source>
        <strain evidence="13">Prilba</strain>
    </source>
</reference>
<comment type="caution">
    <text evidence="13">The sequence shown here is derived from an EMBL/GenBank/DDBJ whole genome shotgun (WGS) entry which is preliminary data.</text>
</comment>
<dbReference type="OrthoDB" id="26899at2759"/>
<evidence type="ECO:0000256" key="4">
    <source>
        <dbReference type="ARBA" id="ARBA00022679"/>
    </source>
</evidence>
<evidence type="ECO:0000313" key="13">
    <source>
        <dbReference type="EMBL" id="KAF8476594.1"/>
    </source>
</evidence>
<comment type="similarity">
    <text evidence="3">Belongs to the NSE2 family.</text>
</comment>
<evidence type="ECO:0000256" key="11">
    <source>
        <dbReference type="SAM" id="MobiDB-lite"/>
    </source>
</evidence>
<evidence type="ECO:0000256" key="3">
    <source>
        <dbReference type="ARBA" id="ARBA00008212"/>
    </source>
</evidence>
<keyword evidence="8" id="KW-0862">Zinc</keyword>
<feature type="domain" description="SP-RING-type" evidence="12">
    <location>
        <begin position="247"/>
        <end position="330"/>
    </location>
</feature>
<feature type="region of interest" description="Disordered" evidence="11">
    <location>
        <begin position="1"/>
        <end position="98"/>
    </location>
</feature>
<dbReference type="InterPro" id="IPR004181">
    <property type="entry name" value="Znf_MIZ"/>
</dbReference>
<evidence type="ECO:0000256" key="5">
    <source>
        <dbReference type="ARBA" id="ARBA00022723"/>
    </source>
</evidence>
<keyword evidence="9" id="KW-0539">Nucleus</keyword>
<evidence type="ECO:0000256" key="8">
    <source>
        <dbReference type="ARBA" id="ARBA00022833"/>
    </source>
</evidence>
<dbReference type="GO" id="GO:0000724">
    <property type="term" value="P:double-strand break repair via homologous recombination"/>
    <property type="evidence" value="ECO:0007669"/>
    <property type="project" value="InterPro"/>
</dbReference>
<keyword evidence="14" id="KW-1185">Reference proteome</keyword>
<sequence>MPRNSRRRRIMDDTMSDHIEEEEGDATTQRREVDAVDADEDGDEDRQTRPSRSRGESSSKKAAVESEHDDDAGEDDDATPAFDADALGNKPMSRHDGQKLQGMASDWNMIETHLRESAFSLLTEISTAVAEYADDGTATKELERLDVLMREIIDIDVEIKSHEQTLKDLHQQVLGGDEISNVLELYKTQTRDKLDDYRKRTSRQRYAKSESYVSFRQSIYEVQHPNEAMPPVVEFLPREEGDNSDDDDDDIQVGGVLQDLNCPITLTPLVDPQTSTICQHSFSAEAIKQVLGPNRFTKKKCPVSGCNQMICLNDLKPDKELERRVKAYQRRAQRREEEHDAEEIVE</sequence>
<comment type="pathway">
    <text evidence="2">Protein modification; protein sumoylation.</text>
</comment>
<feature type="compositionally biased region" description="Acidic residues" evidence="11">
    <location>
        <begin position="67"/>
        <end position="78"/>
    </location>
</feature>
<dbReference type="Pfam" id="PF11789">
    <property type="entry name" value="zf-Nse"/>
    <property type="match status" value="1"/>
</dbReference>
<dbReference type="Proteomes" id="UP000759537">
    <property type="component" value="Unassembled WGS sequence"/>
</dbReference>
<dbReference type="EMBL" id="WHVB01000014">
    <property type="protein sequence ID" value="KAF8476594.1"/>
    <property type="molecule type" value="Genomic_DNA"/>
</dbReference>
<protein>
    <submittedName>
        <fullName evidence="13">Zinc-finger of the MIZ type in Nse subunit-domain-containing protein</fullName>
    </submittedName>
</protein>
<comment type="subcellular location">
    <subcellularLocation>
        <location evidence="1">Nucleus</location>
    </subcellularLocation>
</comment>
<proteinExistence type="inferred from homology"/>
<keyword evidence="5" id="KW-0479">Metal-binding</keyword>
<dbReference type="Gene3D" id="3.30.40.10">
    <property type="entry name" value="Zinc/RING finger domain, C3HC4 (zinc finger)"/>
    <property type="match status" value="1"/>
</dbReference>
<evidence type="ECO:0000256" key="10">
    <source>
        <dbReference type="PROSITE-ProRule" id="PRU00452"/>
    </source>
</evidence>
<gene>
    <name evidence="13" type="ORF">DFH94DRAFT_756754</name>
</gene>
<dbReference type="GO" id="GO:0016925">
    <property type="term" value="P:protein sumoylation"/>
    <property type="evidence" value="ECO:0007669"/>
    <property type="project" value="TreeGrafter"/>
</dbReference>
<reference evidence="13" key="1">
    <citation type="submission" date="2019-10" db="EMBL/GenBank/DDBJ databases">
        <authorList>
            <consortium name="DOE Joint Genome Institute"/>
            <person name="Kuo A."/>
            <person name="Miyauchi S."/>
            <person name="Kiss E."/>
            <person name="Drula E."/>
            <person name="Kohler A."/>
            <person name="Sanchez-Garcia M."/>
            <person name="Andreopoulos B."/>
            <person name="Barry K.W."/>
            <person name="Bonito G."/>
            <person name="Buee M."/>
            <person name="Carver A."/>
            <person name="Chen C."/>
            <person name="Cichocki N."/>
            <person name="Clum A."/>
            <person name="Culley D."/>
            <person name="Crous P.W."/>
            <person name="Fauchery L."/>
            <person name="Girlanda M."/>
            <person name="Hayes R."/>
            <person name="Keri Z."/>
            <person name="LaButti K."/>
            <person name="Lipzen A."/>
            <person name="Lombard V."/>
            <person name="Magnuson J."/>
            <person name="Maillard F."/>
            <person name="Morin E."/>
            <person name="Murat C."/>
            <person name="Nolan M."/>
            <person name="Ohm R."/>
            <person name="Pangilinan J."/>
            <person name="Pereira M."/>
            <person name="Perotto S."/>
            <person name="Peter M."/>
            <person name="Riley R."/>
            <person name="Sitrit Y."/>
            <person name="Stielow B."/>
            <person name="Szollosi G."/>
            <person name="Zifcakova L."/>
            <person name="Stursova M."/>
            <person name="Spatafora J.W."/>
            <person name="Tedersoo L."/>
            <person name="Vaario L.-M."/>
            <person name="Yamada A."/>
            <person name="Yan M."/>
            <person name="Wang P."/>
            <person name="Xu J."/>
            <person name="Bruns T."/>
            <person name="Baldrian P."/>
            <person name="Vilgalys R."/>
            <person name="Henrissat B."/>
            <person name="Grigoriev I.V."/>
            <person name="Hibbett D."/>
            <person name="Nagy L.G."/>
            <person name="Martin F.M."/>
        </authorList>
    </citation>
    <scope>NUCLEOTIDE SEQUENCE</scope>
    <source>
        <strain evidence="13">Prilba</strain>
    </source>
</reference>
<dbReference type="GO" id="GO:0008270">
    <property type="term" value="F:zinc ion binding"/>
    <property type="evidence" value="ECO:0007669"/>
    <property type="project" value="UniProtKB-KW"/>
</dbReference>
<accession>A0A9P5MS66</accession>
<dbReference type="AlphaFoldDB" id="A0A9P5MS66"/>
<evidence type="ECO:0000256" key="7">
    <source>
        <dbReference type="ARBA" id="ARBA00022786"/>
    </source>
</evidence>
<dbReference type="GO" id="GO:0030915">
    <property type="term" value="C:Smc5-Smc6 complex"/>
    <property type="evidence" value="ECO:0007669"/>
    <property type="project" value="InterPro"/>
</dbReference>
<name>A0A9P5MS66_9AGAM</name>
<keyword evidence="7" id="KW-0833">Ubl conjugation pathway</keyword>
<dbReference type="GO" id="GO:0005634">
    <property type="term" value="C:nucleus"/>
    <property type="evidence" value="ECO:0007669"/>
    <property type="project" value="UniProtKB-SubCell"/>
</dbReference>
<keyword evidence="6 10" id="KW-0863">Zinc-finger</keyword>
<dbReference type="PANTHER" id="PTHR21330">
    <property type="entry name" value="E3 SUMO-PROTEIN LIGASE NSE2"/>
    <property type="match status" value="1"/>
</dbReference>
<dbReference type="PROSITE" id="PS51044">
    <property type="entry name" value="ZF_SP_RING"/>
    <property type="match status" value="1"/>
</dbReference>
<dbReference type="InterPro" id="IPR013083">
    <property type="entry name" value="Znf_RING/FYVE/PHD"/>
</dbReference>
<evidence type="ECO:0000313" key="14">
    <source>
        <dbReference type="Proteomes" id="UP000759537"/>
    </source>
</evidence>
<evidence type="ECO:0000259" key="12">
    <source>
        <dbReference type="PROSITE" id="PS51044"/>
    </source>
</evidence>
<keyword evidence="4" id="KW-0808">Transferase</keyword>